<organism evidence="1 2">
    <name type="scientific">Gordonia phage GMA2</name>
    <dbReference type="NCBI Taxonomy" id="1647283"/>
    <lineage>
        <taxon>Viruses</taxon>
        <taxon>Duplodnaviria</taxon>
        <taxon>Heunggongvirae</taxon>
        <taxon>Uroviricota</taxon>
        <taxon>Caudoviricetes</taxon>
        <taxon>Gimaduovirus</taxon>
        <taxon>Gimaduovirus GMA2</taxon>
    </lineage>
</organism>
<gene>
    <name evidence="1" type="ORF">GMA2_107</name>
</gene>
<evidence type="ECO:0000313" key="2">
    <source>
        <dbReference type="Proteomes" id="UP000221359"/>
    </source>
</evidence>
<name>A0A0K0N734_9CAUD</name>
<keyword evidence="2" id="KW-1185">Reference proteome</keyword>
<evidence type="ECO:0000313" key="1">
    <source>
        <dbReference type="EMBL" id="AKJ72645.1"/>
    </source>
</evidence>
<proteinExistence type="predicted"/>
<accession>A0A0K0N734</accession>
<reference evidence="1 2" key="1">
    <citation type="journal article" date="2015" name="PLoS ONE">
        <title>Lysis to Kill: Evaluation of the Lytic Abilities, and Genomics of Nine Bacteriophages Infective for Gordonia spp. and Their Potential Use in Activated Sludge Foam Biocontrol.</title>
        <authorList>
            <person name="Dyson Z.A."/>
            <person name="Tucci J."/>
            <person name="Seviour R.J."/>
            <person name="Petrovski S."/>
        </authorList>
    </citation>
    <scope>NUCLEOTIDE SEQUENCE [LARGE SCALE GENOMIC DNA]</scope>
</reference>
<dbReference type="EMBL" id="KR063281">
    <property type="protein sequence ID" value="AKJ72645.1"/>
    <property type="molecule type" value="Genomic_DNA"/>
</dbReference>
<protein>
    <submittedName>
        <fullName evidence="1">Uncharacterized protein</fullName>
    </submittedName>
</protein>
<sequence>MTGTDPAVEAAQRALPPYGPAVVHERDLKTGIAAIREALAPIRELHKPFHHYSPNADYACVNCSDDQGDPEPWPCPTAQLIYTSEELTND</sequence>
<dbReference type="Proteomes" id="UP000221359">
    <property type="component" value="Segment"/>
</dbReference>